<evidence type="ECO:0000256" key="8">
    <source>
        <dbReference type="SAM" id="MobiDB-lite"/>
    </source>
</evidence>
<evidence type="ECO:0000313" key="10">
    <source>
        <dbReference type="Proteomes" id="UP000324705"/>
    </source>
</evidence>
<dbReference type="GO" id="GO:0030126">
    <property type="term" value="C:COPI vesicle coat"/>
    <property type="evidence" value="ECO:0007669"/>
    <property type="project" value="UniProtKB-UniRule"/>
</dbReference>
<feature type="region of interest" description="Disordered" evidence="8">
    <location>
        <begin position="197"/>
        <end position="219"/>
    </location>
</feature>
<dbReference type="GO" id="GO:0051645">
    <property type="term" value="P:Golgi localization"/>
    <property type="evidence" value="ECO:0007669"/>
    <property type="project" value="TreeGrafter"/>
</dbReference>
<keyword evidence="10" id="KW-1185">Reference proteome</keyword>
<dbReference type="Gramene" id="TRITD1Av1G158910.4">
    <property type="protein sequence ID" value="TRITD1Av1G158910.4"/>
    <property type="gene ID" value="TRITD1Av1G158910"/>
</dbReference>
<comment type="function">
    <text evidence="6">The coatomer is a cytosolic protein complex that binds to dilysine motifs and reversibly associates with Golgi non-clathrin-coated vesicles, which further mediate biosynthetic protein transport from the ER, via the Golgi up to the trans Golgi network. Coatomer complex is required for budding from Golgi membranes, and is essential for the retrograde Golgi-to-ER transport of dilysine-tagged proteins.</text>
</comment>
<keyword evidence="3 6" id="KW-0813">Transport</keyword>
<evidence type="ECO:0000256" key="2">
    <source>
        <dbReference type="ARBA" id="ARBA00011775"/>
    </source>
</evidence>
<keyword evidence="5 6" id="KW-0653">Protein transport</keyword>
<dbReference type="GO" id="GO:0006890">
    <property type="term" value="P:retrograde vesicle-mediated transport, Golgi to endoplasmic reticulum"/>
    <property type="evidence" value="ECO:0007669"/>
    <property type="project" value="UniProtKB-UniRule"/>
</dbReference>
<evidence type="ECO:0000256" key="6">
    <source>
        <dbReference type="RuleBase" id="RU364018"/>
    </source>
</evidence>
<dbReference type="PANTHER" id="PTHR10121:SF0">
    <property type="entry name" value="COATOMER SUBUNIT DELTA"/>
    <property type="match status" value="1"/>
</dbReference>
<evidence type="ECO:0000256" key="5">
    <source>
        <dbReference type="ARBA" id="ARBA00022927"/>
    </source>
</evidence>
<organism evidence="9 10">
    <name type="scientific">Triticum turgidum subsp. durum</name>
    <name type="common">Durum wheat</name>
    <name type="synonym">Triticum durum</name>
    <dbReference type="NCBI Taxonomy" id="4567"/>
    <lineage>
        <taxon>Eukaryota</taxon>
        <taxon>Viridiplantae</taxon>
        <taxon>Streptophyta</taxon>
        <taxon>Embryophyta</taxon>
        <taxon>Tracheophyta</taxon>
        <taxon>Spermatophyta</taxon>
        <taxon>Magnoliopsida</taxon>
        <taxon>Liliopsida</taxon>
        <taxon>Poales</taxon>
        <taxon>Poaceae</taxon>
        <taxon>BOP clade</taxon>
        <taxon>Pooideae</taxon>
        <taxon>Triticodae</taxon>
        <taxon>Triticeae</taxon>
        <taxon>Triticinae</taxon>
        <taxon>Triticum</taxon>
    </lineage>
</organism>
<evidence type="ECO:0000256" key="7">
    <source>
        <dbReference type="RuleBase" id="RU366052"/>
    </source>
</evidence>
<dbReference type="InterPro" id="IPR027059">
    <property type="entry name" value="Coatomer_dsu"/>
</dbReference>
<dbReference type="CDD" id="cd14830">
    <property type="entry name" value="Delta_COP_N"/>
    <property type="match status" value="1"/>
</dbReference>
<keyword evidence="6" id="KW-0968">Cytoplasmic vesicle</keyword>
<keyword evidence="4 6" id="KW-0963">Cytoplasm</keyword>
<dbReference type="AlphaFoldDB" id="A0A9R0QD26"/>
<keyword evidence="6" id="KW-0931">ER-Golgi transport</keyword>
<accession>A0A9R0QD26</accession>
<evidence type="ECO:0000313" key="9">
    <source>
        <dbReference type="EMBL" id="VAH07099.1"/>
    </source>
</evidence>
<dbReference type="PANTHER" id="PTHR10121">
    <property type="entry name" value="COATOMER SUBUNIT DELTA"/>
    <property type="match status" value="1"/>
</dbReference>
<comment type="similarity">
    <text evidence="1 6">Belongs to the adaptor complexes medium subunit family. Delta-COP subfamily.</text>
</comment>
<gene>
    <name evidence="9" type="ORF">TRITD_1Av1G158910</name>
</gene>
<evidence type="ECO:0000256" key="4">
    <source>
        <dbReference type="ARBA" id="ARBA00022490"/>
    </source>
</evidence>
<dbReference type="GO" id="GO:0006888">
    <property type="term" value="P:endoplasmic reticulum to Golgi vesicle-mediated transport"/>
    <property type="evidence" value="ECO:0007669"/>
    <property type="project" value="TreeGrafter"/>
</dbReference>
<evidence type="ECO:0000256" key="1">
    <source>
        <dbReference type="ARBA" id="ARBA00010516"/>
    </source>
</evidence>
<evidence type="ECO:0000256" key="3">
    <source>
        <dbReference type="ARBA" id="ARBA00022448"/>
    </source>
</evidence>
<keyword evidence="6" id="KW-0333">Golgi apparatus</keyword>
<dbReference type="GO" id="GO:0015031">
    <property type="term" value="P:protein transport"/>
    <property type="evidence" value="ECO:0007669"/>
    <property type="project" value="UniProtKB-KW"/>
</dbReference>
<name>A0A9R0QD26_TRITD</name>
<sequence>MSRIRIEGLLAAFPKLVGTGKQHTYLETESVRYVYQPIEGLYLLLITNKQSNILEDLDTLRLLSKLVPEYSSLDEDSICKTAFELIFAFDEAISLGNKENVTVQQVKQYCEMESHEEKAHKLMMQSKINETKDVMKKRASELDKIRMEKGKLDKGGYSSISGPRVIEKTFSDMNISGTGFGSGSGLSGIGADMDSFASKPKGRPSAAATAPGKGFGMKLGKSQKTNQFLESLKAEGEVILEDAQPSSVSSRASPLIPSDPITVTIEEKLNVIVKRDGGVNNFDVQDRKQRCTWTQLQNTPQYPQGVV</sequence>
<protein>
    <recommendedName>
        <fullName evidence="6">Coatomer subunit delta</fullName>
    </recommendedName>
</protein>
<dbReference type="GO" id="GO:0000139">
    <property type="term" value="C:Golgi membrane"/>
    <property type="evidence" value="ECO:0007669"/>
    <property type="project" value="UniProtKB-SubCell"/>
</dbReference>
<comment type="subcellular location">
    <subcellularLocation>
        <location evidence="6 7">Cytoplasm</location>
    </subcellularLocation>
    <subcellularLocation>
        <location evidence="6 7">Cytoplasmic vesicle</location>
        <location evidence="6 7">COPI-coated vesicle membrane</location>
        <topology evidence="6 7">Peripheral membrane protein</topology>
        <orientation evidence="6 7">Cytoplasmic side</orientation>
    </subcellularLocation>
    <subcellularLocation>
        <location evidence="6 7">Golgi apparatus membrane</location>
        <topology evidence="6 7">Peripheral membrane protein</topology>
        <orientation evidence="6 7">Cytoplasmic side</orientation>
    </subcellularLocation>
</comment>
<keyword evidence="6" id="KW-0472">Membrane</keyword>
<dbReference type="FunFam" id="3.30.450.60:FF:000003">
    <property type="entry name" value="Coatomer subunit delta"/>
    <property type="match status" value="1"/>
</dbReference>
<dbReference type="Proteomes" id="UP000324705">
    <property type="component" value="Chromosome 1A"/>
</dbReference>
<proteinExistence type="inferred from homology"/>
<dbReference type="Gene3D" id="3.30.450.60">
    <property type="match status" value="1"/>
</dbReference>
<dbReference type="EMBL" id="LT934111">
    <property type="protein sequence ID" value="VAH07099.1"/>
    <property type="molecule type" value="Genomic_DNA"/>
</dbReference>
<reference evidence="9 10" key="1">
    <citation type="submission" date="2017-09" db="EMBL/GenBank/DDBJ databases">
        <authorList>
            <consortium name="International Durum Wheat Genome Sequencing Consortium (IDWGSC)"/>
            <person name="Milanesi L."/>
        </authorList>
    </citation>
    <scope>NUCLEOTIDE SEQUENCE [LARGE SCALE GENOMIC DNA]</scope>
    <source>
        <strain evidence="10">cv. Svevo</strain>
    </source>
</reference>
<comment type="subunit">
    <text evidence="2 6">Oligomeric complex that consists of at least the alpha, beta, beta', gamma, delta, epsilon and zeta subunits.</text>
</comment>
<dbReference type="SUPFAM" id="SSF64356">
    <property type="entry name" value="SNARE-like"/>
    <property type="match status" value="1"/>
</dbReference>
<dbReference type="InterPro" id="IPR011012">
    <property type="entry name" value="Longin-like_dom_sf"/>
</dbReference>